<dbReference type="OrthoDB" id="674948at2759"/>
<evidence type="ECO:0000256" key="6">
    <source>
        <dbReference type="ARBA" id="ARBA00023230"/>
    </source>
</evidence>
<comment type="caution">
    <text evidence="10">The sequence shown here is derived from an EMBL/GenBank/DDBJ whole genome shotgun (WGS) entry which is preliminary data.</text>
</comment>
<keyword evidence="7" id="KW-0539">Nucleus</keyword>
<feature type="region of interest" description="Disordered" evidence="8">
    <location>
        <begin position="1"/>
        <end position="132"/>
    </location>
</feature>
<evidence type="ECO:0000256" key="3">
    <source>
        <dbReference type="ARBA" id="ARBA00023015"/>
    </source>
</evidence>
<dbReference type="Gene3D" id="1.20.5.170">
    <property type="match status" value="1"/>
</dbReference>
<feature type="compositionally biased region" description="Basic and acidic residues" evidence="8">
    <location>
        <begin position="122"/>
        <end position="132"/>
    </location>
</feature>
<keyword evidence="3" id="KW-0805">Transcription regulation</keyword>
<keyword evidence="5" id="KW-0804">Transcription</keyword>
<evidence type="ECO:0000256" key="4">
    <source>
        <dbReference type="ARBA" id="ARBA00023125"/>
    </source>
</evidence>
<dbReference type="AlphaFoldDB" id="A0A8T9C928"/>
<accession>A0A8T9C928</accession>
<keyword evidence="4" id="KW-0238">DNA-binding</keyword>
<evidence type="ECO:0000256" key="5">
    <source>
        <dbReference type="ARBA" id="ARBA00023163"/>
    </source>
</evidence>
<feature type="compositionally biased region" description="Polar residues" evidence="8">
    <location>
        <begin position="1"/>
        <end position="38"/>
    </location>
</feature>
<dbReference type="GO" id="GO:0006986">
    <property type="term" value="P:response to unfolded protein"/>
    <property type="evidence" value="ECO:0007669"/>
    <property type="project" value="UniProtKB-KW"/>
</dbReference>
<dbReference type="Proteomes" id="UP000469558">
    <property type="component" value="Unassembled WGS sequence"/>
</dbReference>
<name>A0A8T9C928_9HELO</name>
<gene>
    <name evidence="10" type="primary">hac1</name>
    <name evidence="10" type="ORF">LSUE1_G002462</name>
</gene>
<feature type="compositionally biased region" description="Basic and acidic residues" evidence="8">
    <location>
        <begin position="99"/>
        <end position="113"/>
    </location>
</feature>
<keyword evidence="11" id="KW-1185">Reference proteome</keyword>
<dbReference type="EMBL" id="QGMK01000359">
    <property type="protein sequence ID" value="TVY82178.1"/>
    <property type="molecule type" value="Genomic_DNA"/>
</dbReference>
<dbReference type="GO" id="GO:0003677">
    <property type="term" value="F:DNA binding"/>
    <property type="evidence" value="ECO:0007669"/>
    <property type="project" value="UniProtKB-KW"/>
</dbReference>
<feature type="region of interest" description="Disordered" evidence="8">
    <location>
        <begin position="209"/>
        <end position="232"/>
    </location>
</feature>
<dbReference type="GO" id="GO:0005634">
    <property type="term" value="C:nucleus"/>
    <property type="evidence" value="ECO:0007669"/>
    <property type="project" value="UniProtKB-SubCell"/>
</dbReference>
<evidence type="ECO:0000256" key="7">
    <source>
        <dbReference type="ARBA" id="ARBA00023242"/>
    </source>
</evidence>
<protein>
    <submittedName>
        <fullName evidence="10">Transcriptional activator hac1</fullName>
    </submittedName>
</protein>
<feature type="domain" description="BZIP" evidence="9">
    <location>
        <begin position="105"/>
        <end position="168"/>
    </location>
</feature>
<reference evidence="10 11" key="1">
    <citation type="submission" date="2018-05" db="EMBL/GenBank/DDBJ databases">
        <title>Genome sequencing and assembly of the regulated plant pathogen Lachnellula willkommii and related sister species for the development of diagnostic species identification markers.</title>
        <authorList>
            <person name="Giroux E."/>
            <person name="Bilodeau G."/>
        </authorList>
    </citation>
    <scope>NUCLEOTIDE SEQUENCE [LARGE SCALE GENOMIC DNA]</scope>
    <source>
        <strain evidence="10 11">CBS 268.59</strain>
    </source>
</reference>
<dbReference type="SUPFAM" id="SSF57959">
    <property type="entry name" value="Leucine zipper domain"/>
    <property type="match status" value="1"/>
</dbReference>
<dbReference type="InterPro" id="IPR046347">
    <property type="entry name" value="bZIP_sf"/>
</dbReference>
<evidence type="ECO:0000313" key="11">
    <source>
        <dbReference type="Proteomes" id="UP000469558"/>
    </source>
</evidence>
<dbReference type="SMART" id="SM00338">
    <property type="entry name" value="BRLZ"/>
    <property type="match status" value="1"/>
</dbReference>
<sequence length="493" mass="54927">MSTTPHIKFENSPTDSLADSFVSTPGTQYPSLFANNTMDPEVMTPQSYDDDSMFGGSVRDESVVGDTPGPEKKQVKKRKSWGQQLPEPKTNLPPRKRAKTEDEKEQRRVERVLRNRRAAQSSRERKRQEVEALEAEKHQIERRNQDLEMRLAHMQEQNLRLQQELEQITGNKMTVFRSSSVVSTPSQELRSAPSPVTFSQELFGSRESASIGRQSISESHSVQTVNPASLSPEIRPVVESTNASSSDMTQHPAAMLCDLQCQSEEQRPWMGSRTTTTSAISQILMLTTFLNMTSVATSTLLSPLSQIITSLRTGSSLSPTASILTLIIWILTTTATLTTSMSMNSSTTTNSLRPRFSLRIRLLRRLLACSPNLARPLRDATVAAMRSASEQQLTHDCLSSVDASFSHFGANSPSVETLMTLLWAIHCIEGEREQTEKTPKLDAATEVRQPCGELDGLFRQKDTTTGNTERLSYLSAERVGKKSLEDWRKAFSP</sequence>
<evidence type="ECO:0000256" key="2">
    <source>
        <dbReference type="ARBA" id="ARBA00007163"/>
    </source>
</evidence>
<dbReference type="InterPro" id="IPR004827">
    <property type="entry name" value="bZIP"/>
</dbReference>
<dbReference type="GO" id="GO:0000981">
    <property type="term" value="F:DNA-binding transcription factor activity, RNA polymerase II-specific"/>
    <property type="evidence" value="ECO:0007669"/>
    <property type="project" value="InterPro"/>
</dbReference>
<dbReference type="PROSITE" id="PS50217">
    <property type="entry name" value="BZIP"/>
    <property type="match status" value="1"/>
</dbReference>
<keyword evidence="6" id="KW-0834">Unfolded protein response</keyword>
<dbReference type="PANTHER" id="PTHR46714">
    <property type="entry name" value="TRANSCRIPTIONAL ACTIVATOR HAC1"/>
    <property type="match status" value="1"/>
</dbReference>
<dbReference type="InterPro" id="IPR044280">
    <property type="entry name" value="Hac1/HY5"/>
</dbReference>
<evidence type="ECO:0000256" key="1">
    <source>
        <dbReference type="ARBA" id="ARBA00004123"/>
    </source>
</evidence>
<dbReference type="GO" id="GO:0045944">
    <property type="term" value="P:positive regulation of transcription by RNA polymerase II"/>
    <property type="evidence" value="ECO:0007669"/>
    <property type="project" value="InterPro"/>
</dbReference>
<comment type="subcellular location">
    <subcellularLocation>
        <location evidence="1">Nucleus</location>
    </subcellularLocation>
</comment>
<feature type="compositionally biased region" description="Polar residues" evidence="8">
    <location>
        <begin position="209"/>
        <end position="229"/>
    </location>
</feature>
<dbReference type="PANTHER" id="PTHR46714:SF6">
    <property type="entry name" value="TRANSCRIPTIONAL ACTIVATOR HAC1"/>
    <property type="match status" value="1"/>
</dbReference>
<evidence type="ECO:0000256" key="8">
    <source>
        <dbReference type="SAM" id="MobiDB-lite"/>
    </source>
</evidence>
<proteinExistence type="inferred from homology"/>
<organism evidence="10 11">
    <name type="scientific">Lachnellula suecica</name>
    <dbReference type="NCBI Taxonomy" id="602035"/>
    <lineage>
        <taxon>Eukaryota</taxon>
        <taxon>Fungi</taxon>
        <taxon>Dikarya</taxon>
        <taxon>Ascomycota</taxon>
        <taxon>Pezizomycotina</taxon>
        <taxon>Leotiomycetes</taxon>
        <taxon>Helotiales</taxon>
        <taxon>Lachnaceae</taxon>
        <taxon>Lachnellula</taxon>
    </lineage>
</organism>
<comment type="similarity">
    <text evidence="2">Belongs to the bZIP family.</text>
</comment>
<evidence type="ECO:0000313" key="10">
    <source>
        <dbReference type="EMBL" id="TVY82178.1"/>
    </source>
</evidence>
<evidence type="ECO:0000259" key="9">
    <source>
        <dbReference type="PROSITE" id="PS50217"/>
    </source>
</evidence>